<keyword evidence="3" id="KW-1133">Transmembrane helix</keyword>
<accession>A0A210PXF7</accession>
<keyword evidence="3" id="KW-0472">Membrane</keyword>
<name>A0A210PXF7_MIZYE</name>
<dbReference type="Proteomes" id="UP000242188">
    <property type="component" value="Unassembled WGS sequence"/>
</dbReference>
<feature type="compositionally biased region" description="Polar residues" evidence="2">
    <location>
        <begin position="33"/>
        <end position="53"/>
    </location>
</feature>
<dbReference type="InterPro" id="IPR011992">
    <property type="entry name" value="EF-hand-dom_pair"/>
</dbReference>
<organism evidence="5 6">
    <name type="scientific">Mizuhopecten yessoensis</name>
    <name type="common">Japanese scallop</name>
    <name type="synonym">Patinopecten yessoensis</name>
    <dbReference type="NCBI Taxonomy" id="6573"/>
    <lineage>
        <taxon>Eukaryota</taxon>
        <taxon>Metazoa</taxon>
        <taxon>Spiralia</taxon>
        <taxon>Lophotrochozoa</taxon>
        <taxon>Mollusca</taxon>
        <taxon>Bivalvia</taxon>
        <taxon>Autobranchia</taxon>
        <taxon>Pteriomorphia</taxon>
        <taxon>Pectinida</taxon>
        <taxon>Pectinoidea</taxon>
        <taxon>Pectinidae</taxon>
        <taxon>Mizuhopecten</taxon>
    </lineage>
</organism>
<dbReference type="GO" id="GO:0055074">
    <property type="term" value="P:calcium ion homeostasis"/>
    <property type="evidence" value="ECO:0007669"/>
    <property type="project" value="TreeGrafter"/>
</dbReference>
<evidence type="ECO:0000256" key="3">
    <source>
        <dbReference type="SAM" id="Phobius"/>
    </source>
</evidence>
<evidence type="ECO:0000256" key="2">
    <source>
        <dbReference type="SAM" id="MobiDB-lite"/>
    </source>
</evidence>
<dbReference type="EMBL" id="NEDP02005416">
    <property type="protein sequence ID" value="OWF41177.1"/>
    <property type="molecule type" value="Genomic_DNA"/>
</dbReference>
<evidence type="ECO:0000313" key="6">
    <source>
        <dbReference type="Proteomes" id="UP000242188"/>
    </source>
</evidence>
<dbReference type="STRING" id="6573.A0A210PXF7"/>
<keyword evidence="3" id="KW-0812">Transmembrane</keyword>
<dbReference type="InterPro" id="IPR002048">
    <property type="entry name" value="EF_hand_dom"/>
</dbReference>
<dbReference type="InterPro" id="IPR018247">
    <property type="entry name" value="EF_Hand_1_Ca_BS"/>
</dbReference>
<dbReference type="PROSITE" id="PS50222">
    <property type="entry name" value="EF_HAND_2"/>
    <property type="match status" value="1"/>
</dbReference>
<dbReference type="AlphaFoldDB" id="A0A210PXF7"/>
<evidence type="ECO:0000259" key="4">
    <source>
        <dbReference type="PROSITE" id="PS50222"/>
    </source>
</evidence>
<keyword evidence="6" id="KW-1185">Reference proteome</keyword>
<dbReference type="OrthoDB" id="10062435at2759"/>
<dbReference type="PANTHER" id="PTHR16213">
    <property type="entry name" value="SELENOPROTEIN N"/>
    <property type="match status" value="1"/>
</dbReference>
<feature type="transmembrane region" description="Helical" evidence="3">
    <location>
        <begin position="94"/>
        <end position="113"/>
    </location>
</feature>
<dbReference type="SUPFAM" id="SSF47473">
    <property type="entry name" value="EF-hand"/>
    <property type="match status" value="1"/>
</dbReference>
<proteinExistence type="predicted"/>
<dbReference type="GO" id="GO:0005509">
    <property type="term" value="F:calcium ion binding"/>
    <property type="evidence" value="ECO:0007669"/>
    <property type="project" value="InterPro"/>
</dbReference>
<dbReference type="PANTHER" id="PTHR16213:SF78">
    <property type="entry name" value="SELENOPROTEIN N"/>
    <property type="match status" value="1"/>
</dbReference>
<evidence type="ECO:0000313" key="5">
    <source>
        <dbReference type="EMBL" id="OWF41177.1"/>
    </source>
</evidence>
<gene>
    <name evidence="5" type="ORF">KP79_PYT09821</name>
</gene>
<dbReference type="GO" id="GO:0005789">
    <property type="term" value="C:endoplasmic reticulum membrane"/>
    <property type="evidence" value="ECO:0007669"/>
    <property type="project" value="TreeGrafter"/>
</dbReference>
<dbReference type="PROSITE" id="PS00018">
    <property type="entry name" value="EF_HAND_1"/>
    <property type="match status" value="1"/>
</dbReference>
<protein>
    <submittedName>
        <fullName evidence="5">Selenoprotein N</fullName>
    </submittedName>
</protein>
<keyword evidence="1" id="KW-0106">Calcium</keyword>
<feature type="domain" description="EF-hand" evidence="4">
    <location>
        <begin position="140"/>
        <end position="175"/>
    </location>
</feature>
<evidence type="ECO:0000256" key="1">
    <source>
        <dbReference type="ARBA" id="ARBA00022837"/>
    </source>
</evidence>
<feature type="region of interest" description="Disordered" evidence="2">
    <location>
        <begin position="1"/>
        <end position="65"/>
    </location>
</feature>
<reference evidence="5 6" key="1">
    <citation type="journal article" date="2017" name="Nat. Ecol. Evol.">
        <title>Scallop genome provides insights into evolution of bilaterian karyotype and development.</title>
        <authorList>
            <person name="Wang S."/>
            <person name="Zhang J."/>
            <person name="Jiao W."/>
            <person name="Li J."/>
            <person name="Xun X."/>
            <person name="Sun Y."/>
            <person name="Guo X."/>
            <person name="Huan P."/>
            <person name="Dong B."/>
            <person name="Zhang L."/>
            <person name="Hu X."/>
            <person name="Sun X."/>
            <person name="Wang J."/>
            <person name="Zhao C."/>
            <person name="Wang Y."/>
            <person name="Wang D."/>
            <person name="Huang X."/>
            <person name="Wang R."/>
            <person name="Lv J."/>
            <person name="Li Y."/>
            <person name="Zhang Z."/>
            <person name="Liu B."/>
            <person name="Lu W."/>
            <person name="Hui Y."/>
            <person name="Liang J."/>
            <person name="Zhou Z."/>
            <person name="Hou R."/>
            <person name="Li X."/>
            <person name="Liu Y."/>
            <person name="Li H."/>
            <person name="Ning X."/>
            <person name="Lin Y."/>
            <person name="Zhao L."/>
            <person name="Xing Q."/>
            <person name="Dou J."/>
            <person name="Li Y."/>
            <person name="Mao J."/>
            <person name="Guo H."/>
            <person name="Dou H."/>
            <person name="Li T."/>
            <person name="Mu C."/>
            <person name="Jiang W."/>
            <person name="Fu Q."/>
            <person name="Fu X."/>
            <person name="Miao Y."/>
            <person name="Liu J."/>
            <person name="Yu Q."/>
            <person name="Li R."/>
            <person name="Liao H."/>
            <person name="Li X."/>
            <person name="Kong Y."/>
            <person name="Jiang Z."/>
            <person name="Chourrout D."/>
            <person name="Li R."/>
            <person name="Bao Z."/>
        </authorList>
    </citation>
    <scope>NUCLEOTIDE SEQUENCE [LARGE SCALE GENOMIC DNA]</scope>
    <source>
        <strain evidence="5 6">PY_sf001</strain>
    </source>
</reference>
<comment type="caution">
    <text evidence="5">The sequence shown here is derived from an EMBL/GenBank/DDBJ whole genome shotgun (WGS) entry which is preliminary data.</text>
</comment>
<sequence length="504" mass="57143">MSEQDATTEPPEGGGDAPTPGDAGLRNRKGKQKTQASPTTQQETPESPDTQDVQQDNQPAPAQTPQQIILQAPQQGEEIIYVPSNRIVLAVPKWMLILVTIICGIIFVGLGGYMGDVIWKKYYGLNNGYGENAITAVKVSIGEEATELFLQFDLDKDGKLSIEEYEALYHRLAGSGFNVSAPPEFKQEIQDDDEVITVKAHFKPLLLETMTKDLDETFVGGGLDSLAGLKGWTKPNIEWTNLGVKHFKSFFPKKNITMSSLGEVYFIYENSPGNHGTNHMSSNRYYPPQLEESLVVIHRMLNMFHPRPFIRNRFSPQGAVACVRAFNDEYVDIAFRIHGEFQLNEPPFYPFWYTPGQFTGSLVMSRDRKKIVHFHMYVPTENKLNIDMEWLNGPLEGENMEVDIGFQPQMEVTITAPSVPLTSENLYQKDLEVPVDLSMEDKVKDIKWTGEITMTEARKNMEVKMYPFKQVEYFNFTNSFEKAKEERKLVHSILLWGALDDQSC</sequence>
<feature type="compositionally biased region" description="Low complexity" evidence="2">
    <location>
        <begin position="54"/>
        <end position="65"/>
    </location>
</feature>